<comment type="caution">
    <text evidence="1">The sequence shown here is derived from an EMBL/GenBank/DDBJ whole genome shotgun (WGS) entry which is preliminary data.</text>
</comment>
<accession>A0AC61R266</accession>
<protein>
    <submittedName>
        <fullName evidence="1">Uncharacterized protein</fullName>
    </submittedName>
</protein>
<dbReference type="EMBL" id="SRZB01000002">
    <property type="protein sequence ID" value="TGY00391.1"/>
    <property type="molecule type" value="Genomic_DNA"/>
</dbReference>
<dbReference type="Proteomes" id="UP000307720">
    <property type="component" value="Unassembled WGS sequence"/>
</dbReference>
<gene>
    <name evidence="1" type="ORF">E5357_02505</name>
</gene>
<sequence length="159" mass="18430">MDGDKKQVCIYCMGEYGIQTYFKLKKYGIAVGCFGDTDKSKQGYALEGLFCKSYEEVLELDKRETVIIVSMKNSAALVNQFRQEGFENVYSREELYALLDKKEPCVRNDLLDETEIVDLKDNLEKVFCGYPYKKTERRKSAEILLEDCVKRQGRRNLGK</sequence>
<proteinExistence type="predicted"/>
<keyword evidence="2" id="KW-1185">Reference proteome</keyword>
<evidence type="ECO:0000313" key="1">
    <source>
        <dbReference type="EMBL" id="TGY00391.1"/>
    </source>
</evidence>
<name>A0AC61R266_9FIRM</name>
<organism evidence="1 2">
    <name type="scientific">Hominisplanchenecus murintestinalis</name>
    <dbReference type="NCBI Taxonomy" id="2941517"/>
    <lineage>
        <taxon>Bacteria</taxon>
        <taxon>Bacillati</taxon>
        <taxon>Bacillota</taxon>
        <taxon>Clostridia</taxon>
        <taxon>Lachnospirales</taxon>
        <taxon>Lachnospiraceae</taxon>
        <taxon>Hominisplanchenecus</taxon>
    </lineage>
</organism>
<reference evidence="1" key="1">
    <citation type="submission" date="2019-04" db="EMBL/GenBank/DDBJ databases">
        <title>Microbes associate with the intestines of laboratory mice.</title>
        <authorList>
            <person name="Navarre W."/>
            <person name="Wong E."/>
            <person name="Huang K."/>
            <person name="Tropini C."/>
            <person name="Ng K."/>
            <person name="Yu B."/>
        </authorList>
    </citation>
    <scope>NUCLEOTIDE SEQUENCE</scope>
    <source>
        <strain evidence="1">NM72_1-8</strain>
    </source>
</reference>
<evidence type="ECO:0000313" key="2">
    <source>
        <dbReference type="Proteomes" id="UP000307720"/>
    </source>
</evidence>